<proteinExistence type="predicted"/>
<evidence type="ECO:0000313" key="2">
    <source>
        <dbReference type="EMBL" id="RHC69651.1"/>
    </source>
</evidence>
<name>A0A414BA06_BACUN</name>
<organism evidence="2 3">
    <name type="scientific">Bacteroides uniformis</name>
    <dbReference type="NCBI Taxonomy" id="820"/>
    <lineage>
        <taxon>Bacteria</taxon>
        <taxon>Pseudomonadati</taxon>
        <taxon>Bacteroidota</taxon>
        <taxon>Bacteroidia</taxon>
        <taxon>Bacteroidales</taxon>
        <taxon>Bacteroidaceae</taxon>
        <taxon>Bacteroides</taxon>
    </lineage>
</organism>
<gene>
    <name evidence="2" type="ORF">DW831_21200</name>
</gene>
<feature type="region of interest" description="Disordered" evidence="1">
    <location>
        <begin position="75"/>
        <end position="97"/>
    </location>
</feature>
<sequence length="97" mass="10216">MLLGCSYLVHAQTDNVYISVAMPNNCTLDSNTKSILKNKLLQILSTKGVAGIECGAIIIVPEVNIINSNSVYGGKSSVSCPLKPSDSAPLKHSTMPP</sequence>
<protein>
    <submittedName>
        <fullName evidence="2">Uncharacterized protein</fullName>
    </submittedName>
</protein>
<dbReference type="EMBL" id="QSIF01000091">
    <property type="protein sequence ID" value="RHC69651.1"/>
    <property type="molecule type" value="Genomic_DNA"/>
</dbReference>
<evidence type="ECO:0000313" key="3">
    <source>
        <dbReference type="Proteomes" id="UP000284514"/>
    </source>
</evidence>
<dbReference type="Proteomes" id="UP000284514">
    <property type="component" value="Unassembled WGS sequence"/>
</dbReference>
<accession>A0A414BA06</accession>
<comment type="caution">
    <text evidence="2">The sequence shown here is derived from an EMBL/GenBank/DDBJ whole genome shotgun (WGS) entry which is preliminary data.</text>
</comment>
<evidence type="ECO:0000256" key="1">
    <source>
        <dbReference type="SAM" id="MobiDB-lite"/>
    </source>
</evidence>
<dbReference type="AlphaFoldDB" id="A0A414BA06"/>
<reference evidence="2 3" key="1">
    <citation type="submission" date="2018-08" db="EMBL/GenBank/DDBJ databases">
        <title>A genome reference for cultivated species of the human gut microbiota.</title>
        <authorList>
            <person name="Zou Y."/>
            <person name="Xue W."/>
            <person name="Luo G."/>
        </authorList>
    </citation>
    <scope>NUCLEOTIDE SEQUENCE [LARGE SCALE GENOMIC DNA]</scope>
    <source>
        <strain evidence="2 3">AM34-25</strain>
    </source>
</reference>